<dbReference type="GeneID" id="41976452"/>
<reference evidence="3 4" key="1">
    <citation type="submission" date="2019-06" db="EMBL/GenBank/DDBJ databases">
        <title>Draft genome sequence of the filamentous fungus Phialemoniopsis curvata isolated from diesel fuel.</title>
        <authorList>
            <person name="Varaljay V.A."/>
            <person name="Lyon W.J."/>
            <person name="Crouch A.L."/>
            <person name="Drake C.E."/>
            <person name="Hollomon J.M."/>
            <person name="Nadeau L.J."/>
            <person name="Nunn H.S."/>
            <person name="Stevenson B.S."/>
            <person name="Bojanowski C.L."/>
            <person name="Crookes-Goodson W.J."/>
        </authorList>
    </citation>
    <scope>NUCLEOTIDE SEQUENCE [LARGE SCALE GENOMIC DNA]</scope>
    <source>
        <strain evidence="3 4">D216</strain>
    </source>
</reference>
<evidence type="ECO:0000256" key="1">
    <source>
        <dbReference type="ARBA" id="ARBA00006658"/>
    </source>
</evidence>
<dbReference type="FunCoup" id="A0A507ATJ7">
    <property type="interactions" value="777"/>
</dbReference>
<dbReference type="Proteomes" id="UP000319257">
    <property type="component" value="Unassembled WGS sequence"/>
</dbReference>
<feature type="region of interest" description="Disordered" evidence="2">
    <location>
        <begin position="1"/>
        <end position="24"/>
    </location>
</feature>
<dbReference type="InterPro" id="IPR007303">
    <property type="entry name" value="TIP41-like"/>
</dbReference>
<dbReference type="Pfam" id="PF04176">
    <property type="entry name" value="TIP41"/>
    <property type="match status" value="1"/>
</dbReference>
<gene>
    <name evidence="3" type="ORF">E0L32_009005</name>
</gene>
<sequence>MTAFAPPDTHYPSPDDLASATSSHTQGRFRILSRKLPISKAAPIDAMSARVGIPIPEMIFGDNLVAVTHLPTGWTVCFAAEPALDAVGKTADNMLQVAHAREWGQSRERTSAGIREVVRPFDWTYSSAYAGTVRRGLPATNAGGVPATETPGAGPLAPQDLGSSSRGPQGVVKAIPLELLRRRDPILFNDEVILYESELDDNGVSMYSVKFRVMPQRMLLLARLYMRLDGVLVRVRDTRVYVDFETDEVIREYTAREDSFDNVKRGLLMTGLLPDAITVAMRDANQVVNLLPIREQTIEYAKLSS</sequence>
<dbReference type="EMBL" id="SKBQ01000062">
    <property type="protein sequence ID" value="TPX09814.1"/>
    <property type="molecule type" value="Genomic_DNA"/>
</dbReference>
<comment type="similarity">
    <text evidence="1">Belongs to the TIP41 family.</text>
</comment>
<accession>A0A507ATJ7</accession>
<dbReference type="InterPro" id="IPR051330">
    <property type="entry name" value="Phosphatase_reg/MetRdx"/>
</dbReference>
<protein>
    <recommendedName>
        <fullName evidence="5">TIP41-like protein</fullName>
    </recommendedName>
</protein>
<proteinExistence type="inferred from homology"/>
<organism evidence="3 4">
    <name type="scientific">Thyridium curvatum</name>
    <dbReference type="NCBI Taxonomy" id="1093900"/>
    <lineage>
        <taxon>Eukaryota</taxon>
        <taxon>Fungi</taxon>
        <taxon>Dikarya</taxon>
        <taxon>Ascomycota</taxon>
        <taxon>Pezizomycotina</taxon>
        <taxon>Sordariomycetes</taxon>
        <taxon>Sordariomycetidae</taxon>
        <taxon>Thyridiales</taxon>
        <taxon>Thyridiaceae</taxon>
        <taxon>Thyridium</taxon>
    </lineage>
</organism>
<dbReference type="STRING" id="1093900.A0A507ATJ7"/>
<name>A0A507ATJ7_9PEZI</name>
<dbReference type="OrthoDB" id="10253878at2759"/>
<evidence type="ECO:0000313" key="4">
    <source>
        <dbReference type="Proteomes" id="UP000319257"/>
    </source>
</evidence>
<evidence type="ECO:0000313" key="3">
    <source>
        <dbReference type="EMBL" id="TPX09814.1"/>
    </source>
</evidence>
<feature type="region of interest" description="Disordered" evidence="2">
    <location>
        <begin position="140"/>
        <end position="167"/>
    </location>
</feature>
<evidence type="ECO:0008006" key="5">
    <source>
        <dbReference type="Google" id="ProtNLM"/>
    </source>
</evidence>
<dbReference type="RefSeq" id="XP_030991525.1">
    <property type="nucleotide sequence ID" value="XM_031143924.1"/>
</dbReference>
<dbReference type="InParanoid" id="A0A507ATJ7"/>
<evidence type="ECO:0000256" key="2">
    <source>
        <dbReference type="SAM" id="MobiDB-lite"/>
    </source>
</evidence>
<dbReference type="GO" id="GO:0031929">
    <property type="term" value="P:TOR signaling"/>
    <property type="evidence" value="ECO:0007669"/>
    <property type="project" value="TreeGrafter"/>
</dbReference>
<dbReference type="AlphaFoldDB" id="A0A507ATJ7"/>
<dbReference type="GO" id="GO:0005829">
    <property type="term" value="C:cytosol"/>
    <property type="evidence" value="ECO:0007669"/>
    <property type="project" value="TreeGrafter"/>
</dbReference>
<dbReference type="PANTHER" id="PTHR21021">
    <property type="entry name" value="GAF/PUTATIVE CYTOSKELETAL PROTEIN"/>
    <property type="match status" value="1"/>
</dbReference>
<dbReference type="PANTHER" id="PTHR21021:SF16">
    <property type="entry name" value="TIP41-LIKE PROTEIN"/>
    <property type="match status" value="1"/>
</dbReference>
<keyword evidence="4" id="KW-1185">Reference proteome</keyword>
<comment type="caution">
    <text evidence="3">The sequence shown here is derived from an EMBL/GenBank/DDBJ whole genome shotgun (WGS) entry which is preliminary data.</text>
</comment>